<comment type="caution">
    <text evidence="3">The sequence shown here is derived from an EMBL/GenBank/DDBJ whole genome shotgun (WGS) entry which is preliminary data.</text>
</comment>
<protein>
    <submittedName>
        <fullName evidence="3">dCTP deaminase</fullName>
        <ecNumber evidence="3">3.5.4.13</ecNumber>
    </submittedName>
</protein>
<dbReference type="CDD" id="cd07557">
    <property type="entry name" value="trimeric_dUTPase"/>
    <property type="match status" value="1"/>
</dbReference>
<name>A0A644U0E5_9ZZZZ</name>
<sequence length="143" mass="15589">MVLSSSTIRTRIKDGTLGIDPFAEESLQPSSYDLRSAEDIIIKKGELTLVPTMEFVSLPEDLCATLWGRSSFGRKGVVLGAGYIDPGFRGNLTLCMANCGPEDIPVTKGMRVVQMLIHTVEGKVENVYNGNYQDSFGVVKSKI</sequence>
<evidence type="ECO:0000256" key="1">
    <source>
        <dbReference type="ARBA" id="ARBA00022801"/>
    </source>
</evidence>
<evidence type="ECO:0000313" key="3">
    <source>
        <dbReference type="EMBL" id="MPL72695.1"/>
    </source>
</evidence>
<reference evidence="3" key="1">
    <citation type="submission" date="2019-08" db="EMBL/GenBank/DDBJ databases">
        <authorList>
            <person name="Kucharzyk K."/>
            <person name="Murdoch R.W."/>
            <person name="Higgins S."/>
            <person name="Loffler F."/>
        </authorList>
    </citation>
    <scope>NUCLEOTIDE SEQUENCE</scope>
</reference>
<dbReference type="GO" id="GO:0006229">
    <property type="term" value="P:dUTP biosynthetic process"/>
    <property type="evidence" value="ECO:0007669"/>
    <property type="project" value="InterPro"/>
</dbReference>
<dbReference type="EC" id="3.5.4.13" evidence="3"/>
<dbReference type="InterPro" id="IPR011962">
    <property type="entry name" value="dCTP_deaminase"/>
</dbReference>
<dbReference type="PANTHER" id="PTHR42680">
    <property type="entry name" value="DCTP DEAMINASE"/>
    <property type="match status" value="1"/>
</dbReference>
<dbReference type="AlphaFoldDB" id="A0A644U0E5"/>
<dbReference type="EMBL" id="VSSQ01000067">
    <property type="protein sequence ID" value="MPL72695.1"/>
    <property type="molecule type" value="Genomic_DNA"/>
</dbReference>
<dbReference type="SUPFAM" id="SSF51283">
    <property type="entry name" value="dUTPase-like"/>
    <property type="match status" value="1"/>
</dbReference>
<dbReference type="PANTHER" id="PTHR42680:SF3">
    <property type="entry name" value="DCTP DEAMINASE"/>
    <property type="match status" value="1"/>
</dbReference>
<keyword evidence="2" id="KW-0546">Nucleotide metabolism</keyword>
<dbReference type="Pfam" id="PF22769">
    <property type="entry name" value="DCD"/>
    <property type="match status" value="1"/>
</dbReference>
<gene>
    <name evidence="3" type="primary">dcd_3</name>
    <name evidence="3" type="ORF">SDC9_18484</name>
</gene>
<dbReference type="InterPro" id="IPR036157">
    <property type="entry name" value="dUTPase-like_sf"/>
</dbReference>
<dbReference type="NCBIfam" id="TIGR02274">
    <property type="entry name" value="dCTP_deam"/>
    <property type="match status" value="1"/>
</dbReference>
<accession>A0A644U0E5</accession>
<dbReference type="Gene3D" id="2.70.40.10">
    <property type="match status" value="2"/>
</dbReference>
<proteinExistence type="predicted"/>
<keyword evidence="1 3" id="KW-0378">Hydrolase</keyword>
<dbReference type="GO" id="GO:0008829">
    <property type="term" value="F:dCTP deaminase activity"/>
    <property type="evidence" value="ECO:0007669"/>
    <property type="project" value="UniProtKB-EC"/>
</dbReference>
<organism evidence="3">
    <name type="scientific">bioreactor metagenome</name>
    <dbReference type="NCBI Taxonomy" id="1076179"/>
    <lineage>
        <taxon>unclassified sequences</taxon>
        <taxon>metagenomes</taxon>
        <taxon>ecological metagenomes</taxon>
    </lineage>
</organism>
<dbReference type="InterPro" id="IPR033704">
    <property type="entry name" value="dUTPase_trimeric"/>
</dbReference>
<evidence type="ECO:0000256" key="2">
    <source>
        <dbReference type="ARBA" id="ARBA00023080"/>
    </source>
</evidence>